<evidence type="ECO:0000256" key="2">
    <source>
        <dbReference type="ARBA" id="ARBA00022692"/>
    </source>
</evidence>
<keyword evidence="3 5" id="KW-1133">Transmembrane helix</keyword>
<evidence type="ECO:0000313" key="6">
    <source>
        <dbReference type="EMBL" id="GAK59881.1"/>
    </source>
</evidence>
<keyword evidence="7" id="KW-1185">Reference proteome</keyword>
<evidence type="ECO:0000256" key="5">
    <source>
        <dbReference type="SAM" id="Phobius"/>
    </source>
</evidence>
<evidence type="ECO:0000313" key="7">
    <source>
        <dbReference type="Proteomes" id="UP000030661"/>
    </source>
</evidence>
<feature type="transmembrane region" description="Helical" evidence="5">
    <location>
        <begin position="6"/>
        <end position="34"/>
    </location>
</feature>
<dbReference type="InterPro" id="IPR003339">
    <property type="entry name" value="ABC/ECF_trnsptr_transmembrane"/>
</dbReference>
<protein>
    <submittedName>
        <fullName evidence="6">Cobalt ABC transporter, inner membrane subunit CbiQ</fullName>
    </submittedName>
</protein>
<evidence type="ECO:0000256" key="1">
    <source>
        <dbReference type="ARBA" id="ARBA00004141"/>
    </source>
</evidence>
<dbReference type="AlphaFoldDB" id="A0A081C5M6"/>
<gene>
    <name evidence="6" type="ORF">U27_06867</name>
</gene>
<keyword evidence="2 5" id="KW-0812">Transmembrane</keyword>
<dbReference type="Pfam" id="PF02361">
    <property type="entry name" value="CbiQ"/>
    <property type="match status" value="1"/>
</dbReference>
<keyword evidence="4 5" id="KW-0472">Membrane</keyword>
<comment type="subcellular location">
    <subcellularLocation>
        <location evidence="1">Membrane</location>
        <topology evidence="1">Multi-pass membrane protein</topology>
    </subcellularLocation>
</comment>
<feature type="transmembrane region" description="Helical" evidence="5">
    <location>
        <begin position="46"/>
        <end position="65"/>
    </location>
</feature>
<name>A0A081C5M6_VECG1</name>
<dbReference type="GO" id="GO:0005886">
    <property type="term" value="C:plasma membrane"/>
    <property type="evidence" value="ECO:0007669"/>
    <property type="project" value="UniProtKB-ARBA"/>
</dbReference>
<reference evidence="6" key="1">
    <citation type="journal article" date="2015" name="PeerJ">
        <title>First genomic representation of candidate bacterial phylum KSB3 points to enhanced environmental sensing as a trigger of wastewater bulking.</title>
        <authorList>
            <person name="Sekiguchi Y."/>
            <person name="Ohashi A."/>
            <person name="Parks D.H."/>
            <person name="Yamauchi T."/>
            <person name="Tyson G.W."/>
            <person name="Hugenholtz P."/>
        </authorList>
    </citation>
    <scope>NUCLEOTIDE SEQUENCE [LARGE SCALE GENOMIC DNA]</scope>
</reference>
<dbReference type="STRING" id="1499967.U27_06867"/>
<organism evidence="6">
    <name type="scientific">Vecturithrix granuli</name>
    <dbReference type="NCBI Taxonomy" id="1499967"/>
    <lineage>
        <taxon>Bacteria</taxon>
        <taxon>Candidatus Moduliflexota</taxon>
        <taxon>Candidatus Vecturitrichia</taxon>
        <taxon>Candidatus Vecturitrichales</taxon>
        <taxon>Candidatus Vecturitrichaceae</taxon>
        <taxon>Candidatus Vecturithrix</taxon>
    </lineage>
</organism>
<dbReference type="HOGENOM" id="CLU_1861261_0_0_0"/>
<accession>A0A081C5M6</accession>
<dbReference type="eggNOG" id="COG0619">
    <property type="taxonomic scope" value="Bacteria"/>
</dbReference>
<dbReference type="Proteomes" id="UP000030661">
    <property type="component" value="Unassembled WGS sequence"/>
</dbReference>
<evidence type="ECO:0000256" key="4">
    <source>
        <dbReference type="ARBA" id="ARBA00023136"/>
    </source>
</evidence>
<proteinExistence type="predicted"/>
<sequence length="137" mass="15241">MRVIAAFAYALVIAFSDKFLTLGIGLFISILCLLTVHRLNRQTWHTLLEINLFVLLLFIFLPLSLPGAPVFRIGGLVWSYAGLLRAAAIALKVNTIMLIFMALIMSMEPLQFGLALQRLGCPAKLSTMFFLLSAIRK</sequence>
<evidence type="ECO:0000256" key="3">
    <source>
        <dbReference type="ARBA" id="ARBA00022989"/>
    </source>
</evidence>
<dbReference type="EMBL" id="DF820471">
    <property type="protein sequence ID" value="GAK59881.1"/>
    <property type="molecule type" value="Genomic_DNA"/>
</dbReference>
<feature type="transmembrane region" description="Helical" evidence="5">
    <location>
        <begin position="77"/>
        <end position="104"/>
    </location>
</feature>